<evidence type="ECO:0000313" key="3">
    <source>
        <dbReference type="Proteomes" id="UP000595437"/>
    </source>
</evidence>
<accession>A0A7T8GP32</accession>
<feature type="region of interest" description="Disordered" evidence="1">
    <location>
        <begin position="217"/>
        <end position="274"/>
    </location>
</feature>
<dbReference type="Proteomes" id="UP000595437">
    <property type="component" value="Chromosome 18"/>
</dbReference>
<dbReference type="PANTHER" id="PTHR15491:SF18">
    <property type="entry name" value="CIZ1 ZINC FINGER PROTEIN, ISOFORM A"/>
    <property type="match status" value="1"/>
</dbReference>
<organism evidence="2 3">
    <name type="scientific">Caligus rogercresseyi</name>
    <name type="common">Sea louse</name>
    <dbReference type="NCBI Taxonomy" id="217165"/>
    <lineage>
        <taxon>Eukaryota</taxon>
        <taxon>Metazoa</taxon>
        <taxon>Ecdysozoa</taxon>
        <taxon>Arthropoda</taxon>
        <taxon>Crustacea</taxon>
        <taxon>Multicrustacea</taxon>
        <taxon>Hexanauplia</taxon>
        <taxon>Copepoda</taxon>
        <taxon>Siphonostomatoida</taxon>
        <taxon>Caligidae</taxon>
        <taxon>Caligus</taxon>
    </lineage>
</organism>
<feature type="compositionally biased region" description="Basic and acidic residues" evidence="1">
    <location>
        <begin position="225"/>
        <end position="240"/>
    </location>
</feature>
<dbReference type="AlphaFoldDB" id="A0A7T8GP32"/>
<sequence>MRTRQRNLRKLMENADIDPLTKVICPHCGVTGSKEVNPINIVVALYVFISLHMGEDLPVADSYMKQGSYFMSFSFHKYNKHITGATHANAVKQLKYRLMITLNNMRSRQKAAVEKMESVKEGSSSSTEGTFCKTCKIIHHSEPPEEHNKSELHKCIEKFLKPKCGFCKASFTSPMGFESHNASFAHLVRAGSTKDNDETEEPMDFNFEDLVTVDEVGTVDGSSGDLKEDEGPKEEEKESAAPENTSTAPSAALVSKPHQAPPRQLLTPRLRKLL</sequence>
<proteinExistence type="predicted"/>
<reference evidence="3" key="1">
    <citation type="submission" date="2021-01" db="EMBL/GenBank/DDBJ databases">
        <title>Caligus Genome Assembly.</title>
        <authorList>
            <person name="Gallardo-Escarate C."/>
        </authorList>
    </citation>
    <scope>NUCLEOTIDE SEQUENCE [LARGE SCALE GENOMIC DNA]</scope>
</reference>
<dbReference type="EMBL" id="CP045907">
    <property type="protein sequence ID" value="QQP35137.1"/>
    <property type="molecule type" value="Genomic_DNA"/>
</dbReference>
<protein>
    <recommendedName>
        <fullName evidence="4">C2H2-type domain-containing protein</fullName>
    </recommendedName>
</protein>
<dbReference type="InterPro" id="IPR026811">
    <property type="entry name" value="CIZ1"/>
</dbReference>
<evidence type="ECO:0008006" key="4">
    <source>
        <dbReference type="Google" id="ProtNLM"/>
    </source>
</evidence>
<keyword evidence="3" id="KW-1185">Reference proteome</keyword>
<evidence type="ECO:0000256" key="1">
    <source>
        <dbReference type="SAM" id="MobiDB-lite"/>
    </source>
</evidence>
<dbReference type="PANTHER" id="PTHR15491">
    <property type="match status" value="1"/>
</dbReference>
<name>A0A7T8GP32_CALRO</name>
<dbReference type="OrthoDB" id="6354489at2759"/>
<gene>
    <name evidence="2" type="ORF">FKW44_023282</name>
</gene>
<evidence type="ECO:0000313" key="2">
    <source>
        <dbReference type="EMBL" id="QQP35137.1"/>
    </source>
</evidence>